<dbReference type="KEGG" id="pba:PSEBR_gm19"/>
<organism evidence="1 2">
    <name type="scientific">Pseudomonas brassicacearum (strain NFM421)</name>
    <dbReference type="NCBI Taxonomy" id="994484"/>
    <lineage>
        <taxon>Bacteria</taxon>
        <taxon>Pseudomonadati</taxon>
        <taxon>Pseudomonadota</taxon>
        <taxon>Gammaproteobacteria</taxon>
        <taxon>Pseudomonadales</taxon>
        <taxon>Pseudomonadaceae</taxon>
        <taxon>Pseudomonas</taxon>
    </lineage>
</organism>
<dbReference type="HOGENOM" id="CLU_185297_0_0_6"/>
<reference key="2">
    <citation type="submission" date="2011-03" db="EMBL/GenBank/DDBJ databases">
        <title>Complete Genome Sequence of a beneficial plant roots-associated bacterium Pseudomonas brassicacearum.</title>
        <authorList>
            <person name="Ortet P."/>
            <person name="Barakat M."/>
            <person name="Lalaouna D."/>
            <person name="Fochesato S."/>
            <person name="Barbe V."/>
            <person name="Santaella C."/>
            <person name="Heulin T."/>
            <person name="Achouak W."/>
        </authorList>
    </citation>
    <scope>NUCLEOTIDE SEQUENCE</scope>
    <source>
        <strain>NFM421</strain>
    </source>
</reference>
<protein>
    <recommendedName>
        <fullName evidence="3">DUF1652 domain-containing protein</fullName>
    </recommendedName>
</protein>
<evidence type="ECO:0000313" key="1">
    <source>
        <dbReference type="EMBL" id="AEA68212.1"/>
    </source>
</evidence>
<proteinExistence type="predicted"/>
<evidence type="ECO:0000313" key="2">
    <source>
        <dbReference type="Proteomes" id="UP000006692"/>
    </source>
</evidence>
<evidence type="ECO:0008006" key="3">
    <source>
        <dbReference type="Google" id="ProtNLM"/>
    </source>
</evidence>
<name>F2KEY6_PSEBN</name>
<accession>F2KEY6</accession>
<sequence>MDTMSKSELEAVLSNHLPQCAIVCSVNVDSTLSIEVTSPDKHQFTIANVDRRQYCGEAGTSRLVHEILKEMVMSRQSSNLT</sequence>
<reference evidence="1 2" key="1">
    <citation type="journal article" date="2011" name="J. Bacteriol.">
        <title>Complete genome sequence of a beneficial plant root-associated bacterium, Pseudomonas brassicacearum.</title>
        <authorList>
            <person name="Ortet P."/>
            <person name="Barakat M."/>
            <person name="Lalaouna D."/>
            <person name="Fochesato S."/>
            <person name="Barbe V."/>
            <person name="Vacherie B."/>
            <person name="Santaella C."/>
            <person name="Heulin T."/>
            <person name="Achouak W."/>
        </authorList>
    </citation>
    <scope>NUCLEOTIDE SEQUENCE [LARGE SCALE GENOMIC DNA]</scope>
    <source>
        <strain evidence="1 2">NFM421</strain>
    </source>
</reference>
<dbReference type="EMBL" id="CP002585">
    <property type="protein sequence ID" value="AEA68212.1"/>
    <property type="molecule type" value="Genomic_DNA"/>
</dbReference>
<dbReference type="AlphaFoldDB" id="F2KEY6"/>
<dbReference type="Proteomes" id="UP000006692">
    <property type="component" value="Chromosome"/>
</dbReference>
<gene>
    <name evidence="1" type="ORF">PSEBR_gm19</name>
</gene>